<evidence type="ECO:0000313" key="2">
    <source>
        <dbReference type="Proteomes" id="UP000297716"/>
    </source>
</evidence>
<name>A0A4Z0Y6Z5_9PEZI</name>
<sequence>MANYINDEAQDPIMQRPDRLHNYLSGANRPPNAFPWIPATTYPFMNQYAPFPNKQSYSLMEALSLASPFLNPTFVTQVPSLGARSSTTTGSRYTPSLQTPDRTTAVWQGVSPRYRGNRFAVQNQGADIPEEQSTSVWITNLPSTCTHADLLKPIRNMGKVYATVINPPQEGHATSAAKIVFFDVEGKNRLLLRHRIGCFIVSNSLPHVMSNRIRTAAQPPGPQCRVLIISGPATMVNQTFMCAWIKTFCVFELEYARDLEHRFGNATMEWAFGSYRCQAERVYSTIQERRREAAQGHSTIWANINVSWGLDPCDRQNV</sequence>
<dbReference type="EMBL" id="SKBN01000275">
    <property type="protein sequence ID" value="TGJ79594.1"/>
    <property type="molecule type" value="Genomic_DNA"/>
</dbReference>
<gene>
    <name evidence="1" type="ORF">E0Z10_g9164</name>
</gene>
<reference evidence="1 2" key="1">
    <citation type="submission" date="2019-03" db="EMBL/GenBank/DDBJ databases">
        <title>Draft genome sequence of Xylaria hypoxylon DSM 108379, a ubiquitous saprotrophic-parasitic fungi on hardwood.</title>
        <authorList>
            <person name="Buettner E."/>
            <person name="Leonhardt S."/>
            <person name="Gebauer A.M."/>
            <person name="Liers C."/>
            <person name="Hofrichter M."/>
            <person name="Kellner H."/>
        </authorList>
    </citation>
    <scope>NUCLEOTIDE SEQUENCE [LARGE SCALE GENOMIC DNA]</scope>
    <source>
        <strain evidence="1 2">DSM 108379</strain>
    </source>
</reference>
<dbReference type="SUPFAM" id="SSF54928">
    <property type="entry name" value="RNA-binding domain, RBD"/>
    <property type="match status" value="1"/>
</dbReference>
<protein>
    <recommendedName>
        <fullName evidence="3">RRM domain-containing protein</fullName>
    </recommendedName>
</protein>
<dbReference type="OrthoDB" id="3508416at2759"/>
<evidence type="ECO:0000313" key="1">
    <source>
        <dbReference type="EMBL" id="TGJ79594.1"/>
    </source>
</evidence>
<dbReference type="AlphaFoldDB" id="A0A4Z0Y6Z5"/>
<comment type="caution">
    <text evidence="1">The sequence shown here is derived from an EMBL/GenBank/DDBJ whole genome shotgun (WGS) entry which is preliminary data.</text>
</comment>
<dbReference type="GO" id="GO:0003676">
    <property type="term" value="F:nucleic acid binding"/>
    <property type="evidence" value="ECO:0007669"/>
    <property type="project" value="InterPro"/>
</dbReference>
<evidence type="ECO:0008006" key="3">
    <source>
        <dbReference type="Google" id="ProtNLM"/>
    </source>
</evidence>
<dbReference type="InterPro" id="IPR035979">
    <property type="entry name" value="RBD_domain_sf"/>
</dbReference>
<dbReference type="Proteomes" id="UP000297716">
    <property type="component" value="Unassembled WGS sequence"/>
</dbReference>
<proteinExistence type="predicted"/>
<organism evidence="1 2">
    <name type="scientific">Xylaria hypoxylon</name>
    <dbReference type="NCBI Taxonomy" id="37992"/>
    <lineage>
        <taxon>Eukaryota</taxon>
        <taxon>Fungi</taxon>
        <taxon>Dikarya</taxon>
        <taxon>Ascomycota</taxon>
        <taxon>Pezizomycotina</taxon>
        <taxon>Sordariomycetes</taxon>
        <taxon>Xylariomycetidae</taxon>
        <taxon>Xylariales</taxon>
        <taxon>Xylariaceae</taxon>
        <taxon>Xylaria</taxon>
    </lineage>
</organism>
<keyword evidence="2" id="KW-1185">Reference proteome</keyword>
<dbReference type="STRING" id="37992.A0A4Z0Y6Z5"/>
<accession>A0A4Z0Y6Z5</accession>